<name>A0A385IIP4_9CAUD</name>
<dbReference type="EMBL" id="MH713599">
    <property type="protein sequence ID" value="AXY82760.1"/>
    <property type="molecule type" value="Genomic_DNA"/>
</dbReference>
<evidence type="ECO:0000313" key="1">
    <source>
        <dbReference type="EMBL" id="AXY82760.1"/>
    </source>
</evidence>
<dbReference type="Proteomes" id="UP000277855">
    <property type="component" value="Segment"/>
</dbReference>
<protein>
    <submittedName>
        <fullName evidence="1">Uncharacterized protein</fullName>
    </submittedName>
</protein>
<organism evidence="1 2">
    <name type="scientific">Acinetobacter phage KARL-1</name>
    <dbReference type="NCBI Taxonomy" id="2301662"/>
    <lineage>
        <taxon>Viruses</taxon>
        <taxon>Duplodnaviria</taxon>
        <taxon>Heunggongvirae</taxon>
        <taxon>Uroviricota</taxon>
        <taxon>Caudoviricetes</taxon>
        <taxon>Pantevenvirales</taxon>
        <taxon>Straboviridae</taxon>
        <taxon>Twarogvirinae</taxon>
        <taxon>Lazarusvirus</taxon>
        <taxon>Lazarusvirus karl</taxon>
    </lineage>
</organism>
<sequence length="157" mass="18124">MAKITQEFAPSDSYTISELYNKQSGKSLIEFAAILEDDSEIPIKIIDKNLFDPTFVNAVTDEAIYRWNMKSVKMSFDIDLEIPEPQIDKVFECETFMSRKALNLPDGQYLAKVLNTRDMKVQYGILNLHKNVSSFQGMFFFDICHYRVLSVKSITLE</sequence>
<reference evidence="1 2" key="1">
    <citation type="journal article" date="2018" name="Sci. Rep.">
        <title>Enhanced antibacterial effect of the novel T4-like bacteriophage KARL-1 in combination with antibiotics against multi-drug resistant Acinetobacter baumannii.</title>
        <authorList>
            <person name="Jansen M."/>
            <person name="Wahida A."/>
            <person name="Latz S."/>
            <person name="Kruttgen A."/>
            <person name="Hafner H."/>
            <person name="Buhl E.M."/>
            <person name="Ritter K."/>
            <person name="Horz H.P."/>
        </authorList>
    </citation>
    <scope>NUCLEOTIDE SEQUENCE [LARGE SCALE GENOMIC DNA]</scope>
</reference>
<accession>A0A385IIP4</accession>
<keyword evidence="2" id="KW-1185">Reference proteome</keyword>
<proteinExistence type="predicted"/>
<evidence type="ECO:0000313" key="2">
    <source>
        <dbReference type="Proteomes" id="UP000277855"/>
    </source>
</evidence>
<gene>
    <name evidence="1" type="ORF">KARL1_141</name>
</gene>